<dbReference type="PROSITE" id="PS50851">
    <property type="entry name" value="CHEW"/>
    <property type="match status" value="1"/>
</dbReference>
<keyword evidence="3" id="KW-1185">Reference proteome</keyword>
<gene>
    <name evidence="2" type="ORF">GCM10007916_05070</name>
</gene>
<dbReference type="InterPro" id="IPR036061">
    <property type="entry name" value="CheW-like_dom_sf"/>
</dbReference>
<proteinExistence type="predicted"/>
<dbReference type="SMART" id="SM00260">
    <property type="entry name" value="CheW"/>
    <property type="match status" value="1"/>
</dbReference>
<accession>A0ABQ6DWF7</accession>
<dbReference type="Proteomes" id="UP001157353">
    <property type="component" value="Unassembled WGS sequence"/>
</dbReference>
<dbReference type="EMBL" id="BSPQ01000001">
    <property type="protein sequence ID" value="GLS89440.1"/>
    <property type="molecule type" value="Genomic_DNA"/>
</dbReference>
<organism evidence="2 3">
    <name type="scientific">Psychromonas marina</name>
    <dbReference type="NCBI Taxonomy" id="88364"/>
    <lineage>
        <taxon>Bacteria</taxon>
        <taxon>Pseudomonadati</taxon>
        <taxon>Pseudomonadota</taxon>
        <taxon>Gammaproteobacteria</taxon>
        <taxon>Alteromonadales</taxon>
        <taxon>Psychromonadaceae</taxon>
        <taxon>Psychromonas</taxon>
    </lineage>
</organism>
<evidence type="ECO:0000259" key="1">
    <source>
        <dbReference type="PROSITE" id="PS50851"/>
    </source>
</evidence>
<protein>
    <recommendedName>
        <fullName evidence="1">CheW-like domain-containing protein</fullName>
    </recommendedName>
</protein>
<evidence type="ECO:0000313" key="2">
    <source>
        <dbReference type="EMBL" id="GLS89440.1"/>
    </source>
</evidence>
<name>A0ABQ6DWF7_9GAMM</name>
<dbReference type="SUPFAM" id="SSF50341">
    <property type="entry name" value="CheW-like"/>
    <property type="match status" value="1"/>
</dbReference>
<reference evidence="3" key="1">
    <citation type="journal article" date="2019" name="Int. J. Syst. Evol. Microbiol.">
        <title>The Global Catalogue of Microorganisms (GCM) 10K type strain sequencing project: providing services to taxonomists for standard genome sequencing and annotation.</title>
        <authorList>
            <consortium name="The Broad Institute Genomics Platform"/>
            <consortium name="The Broad Institute Genome Sequencing Center for Infectious Disease"/>
            <person name="Wu L."/>
            <person name="Ma J."/>
        </authorList>
    </citation>
    <scope>NUCLEOTIDE SEQUENCE [LARGE SCALE GENOMIC DNA]</scope>
    <source>
        <strain evidence="3">NBRC 103166</strain>
    </source>
</reference>
<feature type="domain" description="CheW-like" evidence="1">
    <location>
        <begin position="77"/>
        <end position="212"/>
    </location>
</feature>
<dbReference type="InterPro" id="IPR002545">
    <property type="entry name" value="CheW-lke_dom"/>
</dbReference>
<dbReference type="PIRSF" id="PIRSF020479">
    <property type="entry name" value="UCP020479_CheW"/>
    <property type="match status" value="1"/>
</dbReference>
<sequence length="219" mass="24331">MKNHNDEAIANYFSSMLNEKASTEVIEETTPKTLAVNVSGLPENLVFSEPEPEPEIEPEAVPEKASAAWKNIDVEEQFQVLFFELSGLTFAVPLTDLGGIHHLDDSINSLFGKPDWFSGVMTHNDSLFNIVDTAKWISTGESAETLSYSHYILLGATKWGLSCEKLLGTETLTRSQIKWREAQGKRPWLAGMVKDKMCGLIHVEELVKLLNSGINIHGK</sequence>
<dbReference type="RefSeq" id="WP_284202558.1">
    <property type="nucleotide sequence ID" value="NZ_BSPQ01000001.1"/>
</dbReference>
<evidence type="ECO:0000313" key="3">
    <source>
        <dbReference type="Proteomes" id="UP001157353"/>
    </source>
</evidence>
<dbReference type="InterPro" id="IPR014506">
    <property type="entry name" value="UCP020479_CheW"/>
</dbReference>
<dbReference type="Pfam" id="PF01584">
    <property type="entry name" value="CheW"/>
    <property type="match status" value="1"/>
</dbReference>
<comment type="caution">
    <text evidence="2">The sequence shown here is derived from an EMBL/GenBank/DDBJ whole genome shotgun (WGS) entry which is preliminary data.</text>
</comment>